<proteinExistence type="predicted"/>
<accession>A0AA35ZXD7</accession>
<organism evidence="2 3">
    <name type="scientific">Lactuca saligna</name>
    <name type="common">Willowleaf lettuce</name>
    <dbReference type="NCBI Taxonomy" id="75948"/>
    <lineage>
        <taxon>Eukaryota</taxon>
        <taxon>Viridiplantae</taxon>
        <taxon>Streptophyta</taxon>
        <taxon>Embryophyta</taxon>
        <taxon>Tracheophyta</taxon>
        <taxon>Spermatophyta</taxon>
        <taxon>Magnoliopsida</taxon>
        <taxon>eudicotyledons</taxon>
        <taxon>Gunneridae</taxon>
        <taxon>Pentapetalae</taxon>
        <taxon>asterids</taxon>
        <taxon>campanulids</taxon>
        <taxon>Asterales</taxon>
        <taxon>Asteraceae</taxon>
        <taxon>Cichorioideae</taxon>
        <taxon>Cichorieae</taxon>
        <taxon>Lactucinae</taxon>
        <taxon>Lactuca</taxon>
    </lineage>
</organism>
<feature type="region of interest" description="Disordered" evidence="1">
    <location>
        <begin position="1"/>
        <end position="90"/>
    </location>
</feature>
<evidence type="ECO:0000313" key="2">
    <source>
        <dbReference type="EMBL" id="CAI9300680.1"/>
    </source>
</evidence>
<dbReference type="EMBL" id="OX465085">
    <property type="protein sequence ID" value="CAI9300680.1"/>
    <property type="molecule type" value="Genomic_DNA"/>
</dbReference>
<name>A0AA35ZXD7_LACSI</name>
<evidence type="ECO:0000313" key="3">
    <source>
        <dbReference type="Proteomes" id="UP001177003"/>
    </source>
</evidence>
<protein>
    <submittedName>
        <fullName evidence="2">Uncharacterized protein</fullName>
    </submittedName>
</protein>
<sequence>MKEYVPLRKPGRPRRGGNGIKNKDGDGTSKQKAVKLTVKRKKNTKKAGEGSSNQEGQGGVETANDATIQEENATVHETAQEENATGEETVQETMQEENGTKCGYEPHKIAQAIERGLDANKIEDHLEADLEEDVNEIEDNLLEENLEMGVDANEIVPPVQGEVAIQGLDANAWVGEDDQEIDGNIDFIEDTQVVGRPRKRKIFERIVKIKLKKAVYDKDGMGFSIKKLVNLE</sequence>
<gene>
    <name evidence="2" type="ORF">LSALG_LOCUS39299</name>
</gene>
<reference evidence="2" key="1">
    <citation type="submission" date="2023-04" db="EMBL/GenBank/DDBJ databases">
        <authorList>
            <person name="Vijverberg K."/>
            <person name="Xiong W."/>
            <person name="Schranz E."/>
        </authorList>
    </citation>
    <scope>NUCLEOTIDE SEQUENCE</scope>
</reference>
<dbReference type="Proteomes" id="UP001177003">
    <property type="component" value="Chromosome 9"/>
</dbReference>
<dbReference type="AlphaFoldDB" id="A0AA35ZXD7"/>
<feature type="compositionally biased region" description="Polar residues" evidence="1">
    <location>
        <begin position="64"/>
        <end position="90"/>
    </location>
</feature>
<keyword evidence="3" id="KW-1185">Reference proteome</keyword>
<evidence type="ECO:0000256" key="1">
    <source>
        <dbReference type="SAM" id="MobiDB-lite"/>
    </source>
</evidence>